<dbReference type="NCBIfam" id="TIGR00738">
    <property type="entry name" value="rrf2_super"/>
    <property type="match status" value="1"/>
</dbReference>
<reference evidence="1 2" key="1">
    <citation type="submission" date="2015-07" db="EMBL/GenBank/DDBJ databases">
        <title>Genome sequence of Leptolinea tardivitalis DSM 16556.</title>
        <authorList>
            <person name="Hemp J."/>
            <person name="Ward L.M."/>
            <person name="Pace L.A."/>
            <person name="Fischer W.W."/>
        </authorList>
    </citation>
    <scope>NUCLEOTIDE SEQUENCE [LARGE SCALE GENOMIC DNA]</scope>
    <source>
        <strain evidence="1 2">YMTK-2</strain>
    </source>
</reference>
<proteinExistence type="predicted"/>
<evidence type="ECO:0000313" key="1">
    <source>
        <dbReference type="EMBL" id="KPL75112.1"/>
    </source>
</evidence>
<dbReference type="AlphaFoldDB" id="A0A0P6X562"/>
<dbReference type="PROSITE" id="PS01332">
    <property type="entry name" value="HTH_RRF2_1"/>
    <property type="match status" value="1"/>
</dbReference>
<dbReference type="STRING" id="229920.ADM99_00380"/>
<protein>
    <recommendedName>
        <fullName evidence="3">Rrf2 family transcriptional regulator</fullName>
    </recommendedName>
</protein>
<comment type="caution">
    <text evidence="1">The sequence shown here is derived from an EMBL/GenBank/DDBJ whole genome shotgun (WGS) entry which is preliminary data.</text>
</comment>
<evidence type="ECO:0000313" key="2">
    <source>
        <dbReference type="Proteomes" id="UP000050430"/>
    </source>
</evidence>
<dbReference type="InterPro" id="IPR036388">
    <property type="entry name" value="WH-like_DNA-bd_sf"/>
</dbReference>
<dbReference type="OrthoDB" id="9808360at2"/>
<dbReference type="RefSeq" id="WP_062420679.1">
    <property type="nucleotide sequence ID" value="NZ_BBYA01000003.1"/>
</dbReference>
<accession>A0A0P6X562</accession>
<dbReference type="Proteomes" id="UP000050430">
    <property type="component" value="Unassembled WGS sequence"/>
</dbReference>
<gene>
    <name evidence="1" type="ORF">ADM99_00380</name>
</gene>
<dbReference type="GO" id="GO:0003700">
    <property type="term" value="F:DNA-binding transcription factor activity"/>
    <property type="evidence" value="ECO:0007669"/>
    <property type="project" value="TreeGrafter"/>
</dbReference>
<dbReference type="PANTHER" id="PTHR33221:SF2">
    <property type="entry name" value="TRANSCRIPTIONAL REGULATOR"/>
    <property type="match status" value="1"/>
</dbReference>
<dbReference type="GO" id="GO:0005829">
    <property type="term" value="C:cytosol"/>
    <property type="evidence" value="ECO:0007669"/>
    <property type="project" value="TreeGrafter"/>
</dbReference>
<sequence length="136" mass="14410">MQITKQADYALRAMLFLAQLPPNQRASTSQIADEQAIPPSFLAKIISQLSIAGLIHTSRGARGGVSLAVSPEKISVLDVVEAIDGPLALNECTLNPAICPSGPDCPLHSLWCDAQAELVSRLKKTTFASVVRSSEA</sequence>
<dbReference type="PATRIC" id="fig|229920.5.peg.3207"/>
<dbReference type="PROSITE" id="PS51197">
    <property type="entry name" value="HTH_RRF2_2"/>
    <property type="match status" value="1"/>
</dbReference>
<name>A0A0P6X562_9CHLR</name>
<dbReference type="Pfam" id="PF02082">
    <property type="entry name" value="Rrf2"/>
    <property type="match status" value="1"/>
</dbReference>
<dbReference type="EMBL" id="LGCK01000001">
    <property type="protein sequence ID" value="KPL75112.1"/>
    <property type="molecule type" value="Genomic_DNA"/>
</dbReference>
<dbReference type="InterPro" id="IPR036390">
    <property type="entry name" value="WH_DNA-bd_sf"/>
</dbReference>
<dbReference type="PANTHER" id="PTHR33221">
    <property type="entry name" value="WINGED HELIX-TURN-HELIX TRANSCRIPTIONAL REGULATOR, RRF2 FAMILY"/>
    <property type="match status" value="1"/>
</dbReference>
<evidence type="ECO:0008006" key="3">
    <source>
        <dbReference type="Google" id="ProtNLM"/>
    </source>
</evidence>
<dbReference type="InterPro" id="IPR000944">
    <property type="entry name" value="Tscrpt_reg_Rrf2"/>
</dbReference>
<dbReference type="InterPro" id="IPR030489">
    <property type="entry name" value="TR_Rrf2-type_CS"/>
</dbReference>
<dbReference type="SUPFAM" id="SSF46785">
    <property type="entry name" value="Winged helix' DNA-binding domain"/>
    <property type="match status" value="1"/>
</dbReference>
<dbReference type="Gene3D" id="1.10.10.10">
    <property type="entry name" value="Winged helix-like DNA-binding domain superfamily/Winged helix DNA-binding domain"/>
    <property type="match status" value="1"/>
</dbReference>
<organism evidence="1 2">
    <name type="scientific">Leptolinea tardivitalis</name>
    <dbReference type="NCBI Taxonomy" id="229920"/>
    <lineage>
        <taxon>Bacteria</taxon>
        <taxon>Bacillati</taxon>
        <taxon>Chloroflexota</taxon>
        <taxon>Anaerolineae</taxon>
        <taxon>Anaerolineales</taxon>
        <taxon>Anaerolineaceae</taxon>
        <taxon>Leptolinea</taxon>
    </lineage>
</organism>
<keyword evidence="2" id="KW-1185">Reference proteome</keyword>